<organism evidence="2 3">
    <name type="scientific">Tenacibaculum geojense</name>
    <dbReference type="NCBI Taxonomy" id="915352"/>
    <lineage>
        <taxon>Bacteria</taxon>
        <taxon>Pseudomonadati</taxon>
        <taxon>Bacteroidota</taxon>
        <taxon>Flavobacteriia</taxon>
        <taxon>Flavobacteriales</taxon>
        <taxon>Flavobacteriaceae</taxon>
        <taxon>Tenacibaculum</taxon>
    </lineage>
</organism>
<evidence type="ECO:0000256" key="1">
    <source>
        <dbReference type="SAM" id="Phobius"/>
    </source>
</evidence>
<keyword evidence="1" id="KW-0812">Transmembrane</keyword>
<keyword evidence="1" id="KW-0472">Membrane</keyword>
<dbReference type="InterPro" id="IPR018707">
    <property type="entry name" value="LpxR"/>
</dbReference>
<evidence type="ECO:0000313" key="3">
    <source>
        <dbReference type="Proteomes" id="UP001597062"/>
    </source>
</evidence>
<dbReference type="Proteomes" id="UP001597062">
    <property type="component" value="Unassembled WGS sequence"/>
</dbReference>
<dbReference type="Pfam" id="PF09982">
    <property type="entry name" value="LpxR"/>
    <property type="match status" value="1"/>
</dbReference>
<accession>A0ABW3JQS5</accession>
<dbReference type="InterPro" id="IPR037107">
    <property type="entry name" value="Put_OMP_sf"/>
</dbReference>
<name>A0ABW3JQS5_9FLAO</name>
<evidence type="ECO:0000313" key="2">
    <source>
        <dbReference type="EMBL" id="MFD0992805.1"/>
    </source>
</evidence>
<feature type="transmembrane region" description="Helical" evidence="1">
    <location>
        <begin position="12"/>
        <end position="32"/>
    </location>
</feature>
<sequence length="330" mass="38232">MIKNSYLNRLLYICYVKKLTLTFLIILSANLYSQKKYTKEFSFVNDNDLYVSTHFDRYYTNGMFFTYRYLSENHSKKTVKKIYELSIGQEMYTPFKAVVQSVSLHDRPFAGHLFGSFSIAKFKQNSSFTKTTFQAGILGKNAFARELMEIIHNIYGFEEAVGWDYQIKDAISLGINFNYTKNLNVNNDYFDINWSNSARLGTVYTDVSTGFISRIGLKPLENFANTIAFNSNLNNENSSFNNEIESFFYIKPTLKLVGYDATIEGSFLNTKSPVTYNINPLQFFLELGFKFTANKFNFGYAFVYHTKKLKSIRVPKSSIYGSIQINYQFN</sequence>
<keyword evidence="3" id="KW-1185">Reference proteome</keyword>
<dbReference type="EMBL" id="JBHTJR010000031">
    <property type="protein sequence ID" value="MFD0992805.1"/>
    <property type="molecule type" value="Genomic_DNA"/>
</dbReference>
<dbReference type="RefSeq" id="WP_386106461.1">
    <property type="nucleotide sequence ID" value="NZ_JBHTJR010000031.1"/>
</dbReference>
<protein>
    <submittedName>
        <fullName evidence="2">Lipid A deacylase LpxR family protein</fullName>
    </submittedName>
</protein>
<proteinExistence type="predicted"/>
<gene>
    <name evidence="2" type="ORF">ACFQ1U_06280</name>
</gene>
<dbReference type="Gene3D" id="2.40.128.140">
    <property type="entry name" value="Outer membrane protein"/>
    <property type="match status" value="1"/>
</dbReference>
<comment type="caution">
    <text evidence="2">The sequence shown here is derived from an EMBL/GenBank/DDBJ whole genome shotgun (WGS) entry which is preliminary data.</text>
</comment>
<reference evidence="3" key="1">
    <citation type="journal article" date="2019" name="Int. J. Syst. Evol. Microbiol.">
        <title>The Global Catalogue of Microorganisms (GCM) 10K type strain sequencing project: providing services to taxonomists for standard genome sequencing and annotation.</title>
        <authorList>
            <consortium name="The Broad Institute Genomics Platform"/>
            <consortium name="The Broad Institute Genome Sequencing Center for Infectious Disease"/>
            <person name="Wu L."/>
            <person name="Ma J."/>
        </authorList>
    </citation>
    <scope>NUCLEOTIDE SEQUENCE [LARGE SCALE GENOMIC DNA]</scope>
    <source>
        <strain evidence="3">CCUG 60527</strain>
    </source>
</reference>
<keyword evidence="1" id="KW-1133">Transmembrane helix</keyword>